<dbReference type="InterPro" id="IPR013936">
    <property type="entry name" value="CRT-like"/>
</dbReference>
<keyword evidence="6 7" id="KW-0472">Membrane</keyword>
<feature type="transmembrane region" description="Helical" evidence="7">
    <location>
        <begin position="180"/>
        <end position="201"/>
    </location>
</feature>
<name>A0AAV2RF40_MEGNR</name>
<dbReference type="SUPFAM" id="SSF103481">
    <property type="entry name" value="Multidrug resistance efflux transporter EmrE"/>
    <property type="match status" value="1"/>
</dbReference>
<evidence type="ECO:0000313" key="8">
    <source>
        <dbReference type="EMBL" id="CAL4123011.1"/>
    </source>
</evidence>
<sequence>MGWSGRQVGLGLVMVTTGSINTLSTKWADTMQSNNSKGDMHSFNHPFFQADGMFIGEMLCMVAFYIATRIGMRNRNEDLAELSIQERTDFPKWIFFLPAICDMTSTCTMYLGLTLTYASSFQMLRGSVIIFTGLFSTLFLGRKLKYYQWLGMLFVIAGLVIVGLSDFLGGNSKDNVDLKGVIIGDVLIIVAQVVTAIQMVIEEKFITKYNVPPLLVVGWEGLFGFLTLTTLLVPFYWLPVGQFSGNPRGVLEDVVDAVIQLNNNKLLIAAMAGNILSIAFFNYAGVSVTKELSATTRMVLDSVRTLFIWIFSLAIGWQQFQYLQPIGFVILVVGMMLYNDLVILPLIRHFACIRRGQDQTPLYNDESRPVIIIFEQIPLLNIL</sequence>
<feature type="transmembrane region" description="Helical" evidence="7">
    <location>
        <begin position="266"/>
        <end position="286"/>
    </location>
</feature>
<comment type="similarity">
    <text evidence="2">Belongs to the CRT-like transporter family.</text>
</comment>
<evidence type="ECO:0000256" key="7">
    <source>
        <dbReference type="SAM" id="Phobius"/>
    </source>
</evidence>
<reference evidence="8 9" key="1">
    <citation type="submission" date="2024-05" db="EMBL/GenBank/DDBJ databases">
        <authorList>
            <person name="Wallberg A."/>
        </authorList>
    </citation>
    <scope>NUCLEOTIDE SEQUENCE [LARGE SCALE GENOMIC DNA]</scope>
</reference>
<keyword evidence="3" id="KW-0813">Transport</keyword>
<evidence type="ECO:0000256" key="3">
    <source>
        <dbReference type="ARBA" id="ARBA00022448"/>
    </source>
</evidence>
<gene>
    <name evidence="8" type="ORF">MNOR_LOCUS23708</name>
</gene>
<keyword evidence="4 7" id="KW-0812">Transmembrane</keyword>
<dbReference type="GO" id="GO:0016020">
    <property type="term" value="C:membrane"/>
    <property type="evidence" value="ECO:0007669"/>
    <property type="project" value="UniProtKB-SubCell"/>
</dbReference>
<dbReference type="Gene3D" id="1.10.3730.20">
    <property type="match status" value="1"/>
</dbReference>
<dbReference type="Proteomes" id="UP001497623">
    <property type="component" value="Unassembled WGS sequence"/>
</dbReference>
<accession>A0AAV2RF40</accession>
<feature type="transmembrane region" description="Helical" evidence="7">
    <location>
        <begin position="213"/>
        <end position="237"/>
    </location>
</feature>
<comment type="subcellular location">
    <subcellularLocation>
        <location evidence="1">Membrane</location>
        <topology evidence="1">Multi-pass membrane protein</topology>
    </subcellularLocation>
</comment>
<keyword evidence="5 7" id="KW-1133">Transmembrane helix</keyword>
<dbReference type="InterPro" id="IPR037185">
    <property type="entry name" value="EmrE-like"/>
</dbReference>
<proteinExistence type="inferred from homology"/>
<dbReference type="AlphaFoldDB" id="A0AAV2RF40"/>
<dbReference type="PANTHER" id="PTHR13146">
    <property type="match status" value="1"/>
</dbReference>
<evidence type="ECO:0000256" key="2">
    <source>
        <dbReference type="ARBA" id="ARBA00006690"/>
    </source>
</evidence>
<evidence type="ECO:0000256" key="5">
    <source>
        <dbReference type="ARBA" id="ARBA00022989"/>
    </source>
</evidence>
<dbReference type="PIRSF" id="PIRSF036436">
    <property type="entry name" value="UCP036436"/>
    <property type="match status" value="1"/>
</dbReference>
<evidence type="ECO:0000313" key="9">
    <source>
        <dbReference type="Proteomes" id="UP001497623"/>
    </source>
</evidence>
<evidence type="ECO:0000256" key="4">
    <source>
        <dbReference type="ARBA" id="ARBA00022692"/>
    </source>
</evidence>
<feature type="transmembrane region" description="Helical" evidence="7">
    <location>
        <begin position="123"/>
        <end position="140"/>
    </location>
</feature>
<feature type="transmembrane region" description="Helical" evidence="7">
    <location>
        <begin position="147"/>
        <end position="168"/>
    </location>
</feature>
<keyword evidence="9" id="KW-1185">Reference proteome</keyword>
<dbReference type="InterPro" id="IPR012404">
    <property type="entry name" value="UCP036436"/>
</dbReference>
<feature type="transmembrane region" description="Helical" evidence="7">
    <location>
        <begin position="298"/>
        <end position="320"/>
    </location>
</feature>
<feature type="transmembrane region" description="Helical" evidence="7">
    <location>
        <begin position="52"/>
        <end position="72"/>
    </location>
</feature>
<comment type="caution">
    <text evidence="8">The sequence shown here is derived from an EMBL/GenBank/DDBJ whole genome shotgun (WGS) entry which is preliminary data.</text>
</comment>
<feature type="transmembrane region" description="Helical" evidence="7">
    <location>
        <begin position="93"/>
        <end position="117"/>
    </location>
</feature>
<evidence type="ECO:0000256" key="1">
    <source>
        <dbReference type="ARBA" id="ARBA00004141"/>
    </source>
</evidence>
<organism evidence="8 9">
    <name type="scientific">Meganyctiphanes norvegica</name>
    <name type="common">Northern krill</name>
    <name type="synonym">Thysanopoda norvegica</name>
    <dbReference type="NCBI Taxonomy" id="48144"/>
    <lineage>
        <taxon>Eukaryota</taxon>
        <taxon>Metazoa</taxon>
        <taxon>Ecdysozoa</taxon>
        <taxon>Arthropoda</taxon>
        <taxon>Crustacea</taxon>
        <taxon>Multicrustacea</taxon>
        <taxon>Malacostraca</taxon>
        <taxon>Eumalacostraca</taxon>
        <taxon>Eucarida</taxon>
        <taxon>Euphausiacea</taxon>
        <taxon>Euphausiidae</taxon>
        <taxon>Meganyctiphanes</taxon>
    </lineage>
</organism>
<dbReference type="EMBL" id="CAXKWB010021145">
    <property type="protein sequence ID" value="CAL4123011.1"/>
    <property type="molecule type" value="Genomic_DNA"/>
</dbReference>
<evidence type="ECO:0008006" key="10">
    <source>
        <dbReference type="Google" id="ProtNLM"/>
    </source>
</evidence>
<evidence type="ECO:0000256" key="6">
    <source>
        <dbReference type="ARBA" id="ARBA00023136"/>
    </source>
</evidence>
<dbReference type="Pfam" id="PF08627">
    <property type="entry name" value="CRT-like"/>
    <property type="match status" value="1"/>
</dbReference>
<feature type="transmembrane region" description="Helical" evidence="7">
    <location>
        <begin position="326"/>
        <end position="347"/>
    </location>
</feature>
<protein>
    <recommendedName>
        <fullName evidence="10">Solute carrier family 35 member F6</fullName>
    </recommendedName>
</protein>
<dbReference type="PANTHER" id="PTHR13146:SF0">
    <property type="entry name" value="SOLUTE CARRIER FAMILY 35 MEMBER F6"/>
    <property type="match status" value="1"/>
</dbReference>